<dbReference type="RefSeq" id="WP_207275334.1">
    <property type="nucleotide sequence ID" value="NZ_JAFMPK010000041.1"/>
</dbReference>
<feature type="domain" description="HTH gntR-type" evidence="5">
    <location>
        <begin position="4"/>
        <end position="72"/>
    </location>
</feature>
<dbReference type="PROSITE" id="PS50949">
    <property type="entry name" value="HTH_GNTR"/>
    <property type="match status" value="1"/>
</dbReference>
<evidence type="ECO:0000256" key="2">
    <source>
        <dbReference type="ARBA" id="ARBA00023125"/>
    </source>
</evidence>
<dbReference type="SUPFAM" id="SSF46785">
    <property type="entry name" value="Winged helix' DNA-binding domain"/>
    <property type="match status" value="1"/>
</dbReference>
<feature type="compositionally biased region" description="Basic and acidic residues" evidence="4">
    <location>
        <begin position="1"/>
        <end position="19"/>
    </location>
</feature>
<dbReference type="EMBL" id="JAFMPK010000041">
    <property type="protein sequence ID" value="MBO0609371.1"/>
    <property type="molecule type" value="Genomic_DNA"/>
</dbReference>
<evidence type="ECO:0000259" key="5">
    <source>
        <dbReference type="PROSITE" id="PS50949"/>
    </source>
</evidence>
<dbReference type="PANTHER" id="PTHR44846">
    <property type="entry name" value="MANNOSYL-D-GLYCERATE TRANSPORT/METABOLISM SYSTEM REPRESSOR MNGR-RELATED"/>
    <property type="match status" value="1"/>
</dbReference>
<dbReference type="InterPro" id="IPR036390">
    <property type="entry name" value="WH_DNA-bd_sf"/>
</dbReference>
<evidence type="ECO:0000256" key="3">
    <source>
        <dbReference type="ARBA" id="ARBA00023163"/>
    </source>
</evidence>
<gene>
    <name evidence="6" type="ORF">J0911_10040</name>
</gene>
<evidence type="ECO:0000313" key="6">
    <source>
        <dbReference type="EMBL" id="MBO0609371.1"/>
    </source>
</evidence>
<feature type="region of interest" description="Disordered" evidence="4">
    <location>
        <begin position="1"/>
        <end position="26"/>
    </location>
</feature>
<dbReference type="InterPro" id="IPR000524">
    <property type="entry name" value="Tscrpt_reg_HTH_GntR"/>
</dbReference>
<evidence type="ECO:0000313" key="7">
    <source>
        <dbReference type="Proteomes" id="UP000664617"/>
    </source>
</evidence>
<protein>
    <submittedName>
        <fullName evidence="6">Winged helix-turn-helix transcriptional regulator</fullName>
    </submittedName>
</protein>
<dbReference type="Pfam" id="PF00392">
    <property type="entry name" value="GntR"/>
    <property type="match status" value="1"/>
</dbReference>
<dbReference type="PRINTS" id="PR00035">
    <property type="entry name" value="HTHGNTR"/>
</dbReference>
<dbReference type="Gene3D" id="1.10.10.10">
    <property type="entry name" value="Winged helix-like DNA-binding domain superfamily/Winged helix DNA-binding domain"/>
    <property type="match status" value="1"/>
</dbReference>
<name>A0ABS3I8M0_9MICO</name>
<dbReference type="InterPro" id="IPR036388">
    <property type="entry name" value="WH-like_DNA-bd_sf"/>
</dbReference>
<comment type="caution">
    <text evidence="6">The sequence shown here is derived from an EMBL/GenBank/DDBJ whole genome shotgun (WGS) entry which is preliminary data.</text>
</comment>
<dbReference type="CDD" id="cd07377">
    <property type="entry name" value="WHTH_GntR"/>
    <property type="match status" value="1"/>
</dbReference>
<proteinExistence type="predicted"/>
<dbReference type="SMART" id="SM00345">
    <property type="entry name" value="HTH_GNTR"/>
    <property type="match status" value="1"/>
</dbReference>
<reference evidence="7" key="2">
    <citation type="submission" date="2023-07" db="EMBL/GenBank/DDBJ databases">
        <title>Myceligenerans salitolerans sp. nov., a halotolerant actinomycete isolated from a salt lake in Xinjiang, China.</title>
        <authorList>
            <person name="Guan T."/>
        </authorList>
    </citation>
    <scope>NUCLEOTIDE SEQUENCE [LARGE SCALE GENOMIC DNA]</scope>
    <source>
        <strain evidence="7">XHU 5031</strain>
    </source>
</reference>
<keyword evidence="2" id="KW-0238">DNA-binding</keyword>
<keyword evidence="3" id="KW-0804">Transcription</keyword>
<keyword evidence="7" id="KW-1185">Reference proteome</keyword>
<reference evidence="6 7" key="1">
    <citation type="submission" date="2021-03" db="EMBL/GenBank/DDBJ databases">
        <authorList>
            <person name="Xin L."/>
        </authorList>
    </citation>
    <scope>NUCLEOTIDE SEQUENCE [LARGE SCALE GENOMIC DNA]</scope>
    <source>
        <strain evidence="6 7">XHU 5031</strain>
    </source>
</reference>
<organism evidence="6 7">
    <name type="scientific">Myceligenerans salitolerans</name>
    <dbReference type="NCBI Taxonomy" id="1230528"/>
    <lineage>
        <taxon>Bacteria</taxon>
        <taxon>Bacillati</taxon>
        <taxon>Actinomycetota</taxon>
        <taxon>Actinomycetes</taxon>
        <taxon>Micrococcales</taxon>
        <taxon>Promicromonosporaceae</taxon>
        <taxon>Myceligenerans</taxon>
    </lineage>
</organism>
<keyword evidence="1" id="KW-0805">Transcription regulation</keyword>
<dbReference type="PANTHER" id="PTHR44846:SF1">
    <property type="entry name" value="MANNOSYL-D-GLYCERATE TRANSPORT_METABOLISM SYSTEM REPRESSOR MNGR-RELATED"/>
    <property type="match status" value="1"/>
</dbReference>
<evidence type="ECO:0000256" key="4">
    <source>
        <dbReference type="SAM" id="MobiDB-lite"/>
    </source>
</evidence>
<dbReference type="InterPro" id="IPR050679">
    <property type="entry name" value="Bact_HTH_transcr_reg"/>
</dbReference>
<dbReference type="Proteomes" id="UP000664617">
    <property type="component" value="Unassembled WGS sequence"/>
</dbReference>
<accession>A0ABS3I8M0</accession>
<sequence length="105" mass="11412">MTTHLSGKELAEKFRRQIDSGELPDDAKLPSNAELMNEYGISATVVRDAFAALMAEGLVIGHQGKGRFVVPASQRRPRTTTSDLDERVSRLEARVAALEEAGSKS</sequence>
<evidence type="ECO:0000256" key="1">
    <source>
        <dbReference type="ARBA" id="ARBA00023015"/>
    </source>
</evidence>